<evidence type="ECO:0000313" key="12">
    <source>
        <dbReference type="Proteomes" id="UP001303115"/>
    </source>
</evidence>
<feature type="non-terminal residue" evidence="11">
    <location>
        <position position="1"/>
    </location>
</feature>
<reference evidence="12" key="1">
    <citation type="journal article" date="2023" name="Mol. Phylogenet. Evol.">
        <title>Genome-scale phylogeny and comparative genomics of the fungal order Sordariales.</title>
        <authorList>
            <person name="Hensen N."/>
            <person name="Bonometti L."/>
            <person name="Westerberg I."/>
            <person name="Brannstrom I.O."/>
            <person name="Guillou S."/>
            <person name="Cros-Aarteil S."/>
            <person name="Calhoun S."/>
            <person name="Haridas S."/>
            <person name="Kuo A."/>
            <person name="Mondo S."/>
            <person name="Pangilinan J."/>
            <person name="Riley R."/>
            <person name="LaButti K."/>
            <person name="Andreopoulos B."/>
            <person name="Lipzen A."/>
            <person name="Chen C."/>
            <person name="Yan M."/>
            <person name="Daum C."/>
            <person name="Ng V."/>
            <person name="Clum A."/>
            <person name="Steindorff A."/>
            <person name="Ohm R.A."/>
            <person name="Martin F."/>
            <person name="Silar P."/>
            <person name="Natvig D.O."/>
            <person name="Lalanne C."/>
            <person name="Gautier V."/>
            <person name="Ament-Velasquez S.L."/>
            <person name="Kruys A."/>
            <person name="Hutchinson M.I."/>
            <person name="Powell A.J."/>
            <person name="Barry K."/>
            <person name="Miller A.N."/>
            <person name="Grigoriev I.V."/>
            <person name="Debuchy R."/>
            <person name="Gladieux P."/>
            <person name="Hiltunen Thoren M."/>
            <person name="Johannesson H."/>
        </authorList>
    </citation>
    <scope>NUCLEOTIDE SEQUENCE [LARGE SCALE GENOMIC DNA]</scope>
    <source>
        <strain evidence="12">CBS 284.82</strain>
    </source>
</reference>
<keyword evidence="12" id="KW-1185">Reference proteome</keyword>
<keyword evidence="5" id="KW-0805">Transcription regulation</keyword>
<comment type="caution">
    <text evidence="11">The sequence shown here is derived from an EMBL/GenBank/DDBJ whole genome shotgun (WGS) entry which is preliminary data.</text>
</comment>
<feature type="domain" description="C2H2-type" evidence="10">
    <location>
        <begin position="607"/>
        <end position="635"/>
    </location>
</feature>
<keyword evidence="4" id="KW-0862">Zinc</keyword>
<dbReference type="GO" id="GO:0008270">
    <property type="term" value="F:zinc ion binding"/>
    <property type="evidence" value="ECO:0007669"/>
    <property type="project" value="UniProtKB-KW"/>
</dbReference>
<comment type="subcellular location">
    <subcellularLocation>
        <location evidence="1">Nucleus</location>
    </subcellularLocation>
</comment>
<dbReference type="GO" id="GO:0006357">
    <property type="term" value="P:regulation of transcription by RNA polymerase II"/>
    <property type="evidence" value="ECO:0007669"/>
    <property type="project" value="TreeGrafter"/>
</dbReference>
<dbReference type="PROSITE" id="PS50157">
    <property type="entry name" value="ZINC_FINGER_C2H2_2"/>
    <property type="match status" value="3"/>
</dbReference>
<evidence type="ECO:0000256" key="6">
    <source>
        <dbReference type="ARBA" id="ARBA00023163"/>
    </source>
</evidence>
<accession>A0AAN6PEU3</accession>
<dbReference type="PROSITE" id="PS00028">
    <property type="entry name" value="ZINC_FINGER_C2H2_1"/>
    <property type="match status" value="2"/>
</dbReference>
<dbReference type="PANTHER" id="PTHR46179:SF13">
    <property type="entry name" value="C2H2-TYPE DOMAIN-CONTAINING PROTEIN"/>
    <property type="match status" value="1"/>
</dbReference>
<dbReference type="GO" id="GO:0005634">
    <property type="term" value="C:nucleus"/>
    <property type="evidence" value="ECO:0007669"/>
    <property type="project" value="UniProtKB-SubCell"/>
</dbReference>
<evidence type="ECO:0000256" key="8">
    <source>
        <dbReference type="PROSITE-ProRule" id="PRU00042"/>
    </source>
</evidence>
<dbReference type="Pfam" id="PF00096">
    <property type="entry name" value="zf-C2H2"/>
    <property type="match status" value="1"/>
</dbReference>
<dbReference type="Proteomes" id="UP001303115">
    <property type="component" value="Unassembled WGS sequence"/>
</dbReference>
<feature type="domain" description="C2H2-type" evidence="10">
    <location>
        <begin position="574"/>
        <end position="603"/>
    </location>
</feature>
<evidence type="ECO:0000256" key="7">
    <source>
        <dbReference type="ARBA" id="ARBA00023242"/>
    </source>
</evidence>
<sequence length="661" mass="75123">DDGPLVARIDNDGRIWIGPPSLKEAAFTVEGLDEELYTRIRKHYLTATEGHVYTICDYTGRVLSLSRGHPFRPSIEAVLPFIVFNNLIRYHDPLNVCNIPSCLNWLKGRHPIIVLPVLGRFLRAYDEPKFEVRKAIWTRAYTEMLNVGIIGRIFGSTLTHKQQIDRWQQWPLEKLRQFLELWRTGEFGPVIQEELDSGRWGLEELFLTENANWGTIGGNAGSHVDWKVTYRWLVKIAKSYGLAQEEFDYYCAVPAPGPSKDKVFFPYHVLSRPLAIEMGYSWSALYRTAHMMLANMRSGCNRHAEKAGYGEPEMNALRLIYWWAHHLCRQIRDLKRERPDTPREEIAFDITDRFGLLIVPWAANRFKASLCKIVHGVAMKFGLALKPGEEFDPVNHWDHSLGTVTIDAQGTNMAMLHFAESSSADIRHMISCVPLAHSYWSVHPDLGREPWAGPPVEDSKANQQPVQYPSAPPKPAPPLVPIDTWLDGRTPLKFECAECPDAESFPSPGLLLRHYEERHNGSVIADLTDPAQDDIDKAYWESVLRCPVPGCGKECLDEDFVKKHMNDIHSEADHVCPTCDKEFSSDKSLKRHLSKGQCKGCQPPGEHACHACSNTYTKVKSLQQHIRNKHPSGRKKEVCPTCGKDYARAGDLANHIEKFHP</sequence>
<keyword evidence="2" id="KW-0479">Metal-binding</keyword>
<evidence type="ECO:0000313" key="11">
    <source>
        <dbReference type="EMBL" id="KAK4039342.1"/>
    </source>
</evidence>
<evidence type="ECO:0000256" key="9">
    <source>
        <dbReference type="SAM" id="MobiDB-lite"/>
    </source>
</evidence>
<dbReference type="InterPro" id="IPR013087">
    <property type="entry name" value="Znf_C2H2_type"/>
</dbReference>
<proteinExistence type="predicted"/>
<evidence type="ECO:0000256" key="5">
    <source>
        <dbReference type="ARBA" id="ARBA00023015"/>
    </source>
</evidence>
<evidence type="ECO:0000256" key="2">
    <source>
        <dbReference type="ARBA" id="ARBA00022723"/>
    </source>
</evidence>
<keyword evidence="3 8" id="KW-0863">Zinc-finger</keyword>
<feature type="domain" description="C2H2-type" evidence="10">
    <location>
        <begin position="637"/>
        <end position="661"/>
    </location>
</feature>
<name>A0AAN6PEU3_9PEZI</name>
<dbReference type="AlphaFoldDB" id="A0AAN6PEU3"/>
<evidence type="ECO:0000256" key="4">
    <source>
        <dbReference type="ARBA" id="ARBA00022833"/>
    </source>
</evidence>
<evidence type="ECO:0000256" key="3">
    <source>
        <dbReference type="ARBA" id="ARBA00022771"/>
    </source>
</evidence>
<keyword evidence="6" id="KW-0804">Transcription</keyword>
<organism evidence="11 12">
    <name type="scientific">Parachaetomium inaequale</name>
    <dbReference type="NCBI Taxonomy" id="2588326"/>
    <lineage>
        <taxon>Eukaryota</taxon>
        <taxon>Fungi</taxon>
        <taxon>Dikarya</taxon>
        <taxon>Ascomycota</taxon>
        <taxon>Pezizomycotina</taxon>
        <taxon>Sordariomycetes</taxon>
        <taxon>Sordariomycetidae</taxon>
        <taxon>Sordariales</taxon>
        <taxon>Chaetomiaceae</taxon>
        <taxon>Parachaetomium</taxon>
    </lineage>
</organism>
<dbReference type="SMART" id="SM00355">
    <property type="entry name" value="ZnF_C2H2"/>
    <property type="match status" value="5"/>
</dbReference>
<protein>
    <recommendedName>
        <fullName evidence="10">C2H2-type domain-containing protein</fullName>
    </recommendedName>
</protein>
<dbReference type="InterPro" id="IPR051061">
    <property type="entry name" value="Zinc_finger_trans_reg"/>
</dbReference>
<dbReference type="InterPro" id="IPR036236">
    <property type="entry name" value="Znf_C2H2_sf"/>
</dbReference>
<dbReference type="Gene3D" id="3.30.160.60">
    <property type="entry name" value="Classic Zinc Finger"/>
    <property type="match status" value="2"/>
</dbReference>
<evidence type="ECO:0000256" key="1">
    <source>
        <dbReference type="ARBA" id="ARBA00004123"/>
    </source>
</evidence>
<dbReference type="InterPro" id="IPR008598">
    <property type="entry name" value="Di19_Zn-bd"/>
</dbReference>
<dbReference type="Pfam" id="PF05605">
    <property type="entry name" value="zf-Di19"/>
    <property type="match status" value="1"/>
</dbReference>
<dbReference type="EMBL" id="MU854403">
    <property type="protein sequence ID" value="KAK4039342.1"/>
    <property type="molecule type" value="Genomic_DNA"/>
</dbReference>
<keyword evidence="7" id="KW-0539">Nucleus</keyword>
<feature type="region of interest" description="Disordered" evidence="9">
    <location>
        <begin position="451"/>
        <end position="479"/>
    </location>
</feature>
<dbReference type="PANTHER" id="PTHR46179">
    <property type="entry name" value="ZINC FINGER PROTEIN"/>
    <property type="match status" value="1"/>
</dbReference>
<gene>
    <name evidence="11" type="ORF">C8A01DRAFT_16667</name>
</gene>
<dbReference type="SUPFAM" id="SSF57667">
    <property type="entry name" value="beta-beta-alpha zinc fingers"/>
    <property type="match status" value="1"/>
</dbReference>
<feature type="compositionally biased region" description="Pro residues" evidence="9">
    <location>
        <begin position="470"/>
        <end position="479"/>
    </location>
</feature>
<evidence type="ECO:0000259" key="10">
    <source>
        <dbReference type="PROSITE" id="PS50157"/>
    </source>
</evidence>